<comment type="caution">
    <text evidence="3">The sequence shown here is derived from an EMBL/GenBank/DDBJ whole genome shotgun (WGS) entry which is preliminary data.</text>
</comment>
<gene>
    <name evidence="3" type="ORF">C4E15_04050</name>
</gene>
<protein>
    <submittedName>
        <fullName evidence="3">Uncharacterized protein</fullName>
    </submittedName>
</protein>
<keyword evidence="2" id="KW-0732">Signal</keyword>
<feature type="compositionally biased region" description="Basic and acidic residues" evidence="1">
    <location>
        <begin position="143"/>
        <end position="163"/>
    </location>
</feature>
<feature type="region of interest" description="Disordered" evidence="1">
    <location>
        <begin position="111"/>
        <end position="169"/>
    </location>
</feature>
<feature type="compositionally biased region" description="Low complexity" evidence="1">
    <location>
        <begin position="111"/>
        <end position="123"/>
    </location>
</feature>
<dbReference type="AlphaFoldDB" id="A0A2S5GWI1"/>
<accession>A0A2S5GWI1</accession>
<proteinExistence type="predicted"/>
<sequence>MPSRVSNIVRSIVTAHALGAALCLAGAAAAQAVNTSQAAPSAPSPDDARAGKNVLNAGPEPRVKPPSGSRDHAAIFGSEDEDEQALASQEQTLESQRNQLLMLERLFTQKPAGAGTAPPAMMPLNSGSTMRPLQPTPSGSQLDRGKIDEMQRRVDGMRRDAESMRQSGK</sequence>
<evidence type="ECO:0000313" key="3">
    <source>
        <dbReference type="EMBL" id="PPA77215.1"/>
    </source>
</evidence>
<evidence type="ECO:0000256" key="2">
    <source>
        <dbReference type="SAM" id="SignalP"/>
    </source>
</evidence>
<feature type="compositionally biased region" description="Polar residues" evidence="1">
    <location>
        <begin position="86"/>
        <end position="97"/>
    </location>
</feature>
<feature type="region of interest" description="Disordered" evidence="1">
    <location>
        <begin position="37"/>
        <end position="97"/>
    </location>
</feature>
<dbReference type="Proteomes" id="UP000239990">
    <property type="component" value="Unassembled WGS sequence"/>
</dbReference>
<feature type="signal peptide" evidence="2">
    <location>
        <begin position="1"/>
        <end position="32"/>
    </location>
</feature>
<dbReference type="EMBL" id="PREU01000002">
    <property type="protein sequence ID" value="PPA77215.1"/>
    <property type="molecule type" value="Genomic_DNA"/>
</dbReference>
<dbReference type="RefSeq" id="WP_104142448.1">
    <property type="nucleotide sequence ID" value="NZ_PREU01000002.1"/>
</dbReference>
<evidence type="ECO:0000256" key="1">
    <source>
        <dbReference type="SAM" id="MobiDB-lite"/>
    </source>
</evidence>
<reference evidence="3 4" key="1">
    <citation type="submission" date="2018-02" db="EMBL/GenBank/DDBJ databases">
        <title>Draft Genome of Achromobacter spanius stain 6.</title>
        <authorList>
            <person name="Gunasekera T.S."/>
            <person name="Radwan O."/>
            <person name="Ruiz O.N."/>
        </authorList>
    </citation>
    <scope>NUCLEOTIDE SEQUENCE [LARGE SCALE GENOMIC DNA]</scope>
    <source>
        <strain evidence="3 4">6</strain>
    </source>
</reference>
<name>A0A2S5GWI1_9BURK</name>
<evidence type="ECO:0000313" key="4">
    <source>
        <dbReference type="Proteomes" id="UP000239990"/>
    </source>
</evidence>
<dbReference type="OrthoDB" id="8657426at2"/>
<organism evidence="3 4">
    <name type="scientific">Achromobacter spanius</name>
    <dbReference type="NCBI Taxonomy" id="217203"/>
    <lineage>
        <taxon>Bacteria</taxon>
        <taxon>Pseudomonadati</taxon>
        <taxon>Pseudomonadota</taxon>
        <taxon>Betaproteobacteria</taxon>
        <taxon>Burkholderiales</taxon>
        <taxon>Alcaligenaceae</taxon>
        <taxon>Achromobacter</taxon>
    </lineage>
</organism>
<feature type="chain" id="PRO_5015443577" evidence="2">
    <location>
        <begin position="33"/>
        <end position="169"/>
    </location>
</feature>
<feature type="compositionally biased region" description="Polar residues" evidence="1">
    <location>
        <begin position="125"/>
        <end position="141"/>
    </location>
</feature>